<accession>A0A1Q2D4C1</accession>
<evidence type="ECO:0000256" key="1">
    <source>
        <dbReference type="ARBA" id="ARBA00023015"/>
    </source>
</evidence>
<reference evidence="4 5" key="1">
    <citation type="journal article" date="2010" name="Int. J. Syst. Evol. Microbiol.">
        <title>Vagococcus penaei sp. nov., isolated from spoilage microbiota of cooked shrimp (Penaeus vannamei).</title>
        <authorList>
            <person name="Jaffres E."/>
            <person name="Prevost H."/>
            <person name="Rossero A."/>
            <person name="Joffraud J.J."/>
            <person name="Dousset X."/>
        </authorList>
    </citation>
    <scope>NUCLEOTIDE SEQUENCE [LARGE SCALE GENOMIC DNA]</scope>
    <source>
        <strain evidence="4 5">CD276</strain>
    </source>
</reference>
<keyword evidence="3" id="KW-0804">Transcription</keyword>
<dbReference type="Gene3D" id="2.60.120.10">
    <property type="entry name" value="Jelly Rolls"/>
    <property type="match status" value="1"/>
</dbReference>
<dbReference type="CDD" id="cd00038">
    <property type="entry name" value="CAP_ED"/>
    <property type="match status" value="1"/>
</dbReference>
<evidence type="ECO:0000313" key="4">
    <source>
        <dbReference type="EMBL" id="AQP53203.1"/>
    </source>
</evidence>
<dbReference type="RefSeq" id="WP_077275299.1">
    <property type="nucleotide sequence ID" value="NZ_CP019609.1"/>
</dbReference>
<dbReference type="InterPro" id="IPR018490">
    <property type="entry name" value="cNMP-bd_dom_sf"/>
</dbReference>
<dbReference type="SMART" id="SM00100">
    <property type="entry name" value="cNMP"/>
    <property type="match status" value="1"/>
</dbReference>
<dbReference type="GO" id="GO:0005829">
    <property type="term" value="C:cytosol"/>
    <property type="evidence" value="ECO:0007669"/>
    <property type="project" value="TreeGrafter"/>
</dbReference>
<dbReference type="PROSITE" id="PS50042">
    <property type="entry name" value="CNMP_BINDING_3"/>
    <property type="match status" value="1"/>
</dbReference>
<gene>
    <name evidence="4" type="ORF">BW732_02445</name>
</gene>
<dbReference type="STRING" id="633807.BW732_02445"/>
<name>A0A1Q2D4C1_9ENTE</name>
<dbReference type="SUPFAM" id="SSF51206">
    <property type="entry name" value="cAMP-binding domain-like"/>
    <property type="match status" value="1"/>
</dbReference>
<keyword evidence="1" id="KW-0805">Transcription regulation</keyword>
<dbReference type="InterPro" id="IPR000595">
    <property type="entry name" value="cNMP-bd_dom"/>
</dbReference>
<keyword evidence="2" id="KW-0238">DNA-binding</keyword>
<dbReference type="Proteomes" id="UP000188246">
    <property type="component" value="Chromosome"/>
</dbReference>
<dbReference type="GO" id="GO:0003677">
    <property type="term" value="F:DNA binding"/>
    <property type="evidence" value="ECO:0007669"/>
    <property type="project" value="UniProtKB-KW"/>
</dbReference>
<protein>
    <submittedName>
        <fullName evidence="4">Uncharacterized protein</fullName>
    </submittedName>
</protein>
<dbReference type="PANTHER" id="PTHR24567">
    <property type="entry name" value="CRP FAMILY TRANSCRIPTIONAL REGULATORY PROTEIN"/>
    <property type="match status" value="1"/>
</dbReference>
<dbReference type="InterPro" id="IPR050397">
    <property type="entry name" value="Env_Response_Regulators"/>
</dbReference>
<dbReference type="KEGG" id="vpi:BW732_02445"/>
<evidence type="ECO:0000313" key="5">
    <source>
        <dbReference type="Proteomes" id="UP000188246"/>
    </source>
</evidence>
<organism evidence="4 5">
    <name type="scientific">Vagococcus penaei</name>
    <dbReference type="NCBI Taxonomy" id="633807"/>
    <lineage>
        <taxon>Bacteria</taxon>
        <taxon>Bacillati</taxon>
        <taxon>Bacillota</taxon>
        <taxon>Bacilli</taxon>
        <taxon>Lactobacillales</taxon>
        <taxon>Enterococcaceae</taxon>
        <taxon>Vagococcus</taxon>
    </lineage>
</organism>
<dbReference type="Pfam" id="PF13545">
    <property type="entry name" value="HTH_Crp_2"/>
    <property type="match status" value="1"/>
</dbReference>
<dbReference type="GO" id="GO:0003700">
    <property type="term" value="F:DNA-binding transcription factor activity"/>
    <property type="evidence" value="ECO:0007669"/>
    <property type="project" value="TreeGrafter"/>
</dbReference>
<dbReference type="InterPro" id="IPR012318">
    <property type="entry name" value="HTH_CRP"/>
</dbReference>
<keyword evidence="5" id="KW-1185">Reference proteome</keyword>
<dbReference type="SUPFAM" id="SSF46785">
    <property type="entry name" value="Winged helix' DNA-binding domain"/>
    <property type="match status" value="1"/>
</dbReference>
<sequence>MTDIYELVQPNQILSKIFKNCPERLINQMTIESYKSKKILFHQGDLSNYVYIIVSGTIKRSMLNDSGREVTVKIDTIGGMIGSYEVCSGEYYRLSAQSMTDVEVIKIPQQTFLEWRETDTNFSKHLLIYLCGTIDYLLKQTAKFSLSSIKSQVVVALLELHNANIKITSHQVCNLVNSSTRSVYRVINELVADGLIEVKNKQIYLLNVKKLKSIVNWLNT</sequence>
<dbReference type="InterPro" id="IPR036390">
    <property type="entry name" value="WH_DNA-bd_sf"/>
</dbReference>
<dbReference type="InterPro" id="IPR014710">
    <property type="entry name" value="RmlC-like_jellyroll"/>
</dbReference>
<dbReference type="EMBL" id="CP019609">
    <property type="protein sequence ID" value="AQP53203.1"/>
    <property type="molecule type" value="Genomic_DNA"/>
</dbReference>
<dbReference type="Pfam" id="PF00027">
    <property type="entry name" value="cNMP_binding"/>
    <property type="match status" value="1"/>
</dbReference>
<dbReference type="AlphaFoldDB" id="A0A1Q2D4C1"/>
<evidence type="ECO:0000256" key="3">
    <source>
        <dbReference type="ARBA" id="ARBA00023163"/>
    </source>
</evidence>
<dbReference type="PANTHER" id="PTHR24567:SF26">
    <property type="entry name" value="REGULATORY PROTEIN YEIL"/>
    <property type="match status" value="1"/>
</dbReference>
<dbReference type="OrthoDB" id="9810708at2"/>
<evidence type="ECO:0000256" key="2">
    <source>
        <dbReference type="ARBA" id="ARBA00023125"/>
    </source>
</evidence>
<proteinExistence type="predicted"/>